<dbReference type="SUPFAM" id="SSF161098">
    <property type="entry name" value="MetI-like"/>
    <property type="match status" value="1"/>
</dbReference>
<keyword evidence="10" id="KW-1185">Reference proteome</keyword>
<feature type="transmembrane region" description="Helical" evidence="7">
    <location>
        <begin position="256"/>
        <end position="282"/>
    </location>
</feature>
<comment type="caution">
    <text evidence="9">The sequence shown here is derived from an EMBL/GenBank/DDBJ whole genome shotgun (WGS) entry which is preliminary data.</text>
</comment>
<organism evidence="9 10">
    <name type="scientific">Pusillimonas noertemannii</name>
    <dbReference type="NCBI Taxonomy" id="305977"/>
    <lineage>
        <taxon>Bacteria</taxon>
        <taxon>Pseudomonadati</taxon>
        <taxon>Pseudomonadota</taxon>
        <taxon>Betaproteobacteria</taxon>
        <taxon>Burkholderiales</taxon>
        <taxon>Alcaligenaceae</taxon>
        <taxon>Pusillimonas</taxon>
    </lineage>
</organism>
<keyword evidence="6 7" id="KW-0472">Membrane</keyword>
<evidence type="ECO:0000256" key="7">
    <source>
        <dbReference type="RuleBase" id="RU363032"/>
    </source>
</evidence>
<evidence type="ECO:0000256" key="1">
    <source>
        <dbReference type="ARBA" id="ARBA00004651"/>
    </source>
</evidence>
<keyword evidence="5 7" id="KW-1133">Transmembrane helix</keyword>
<evidence type="ECO:0000259" key="8">
    <source>
        <dbReference type="PROSITE" id="PS50928"/>
    </source>
</evidence>
<dbReference type="AlphaFoldDB" id="A0A2U1CKX6"/>
<feature type="transmembrane region" description="Helical" evidence="7">
    <location>
        <begin position="12"/>
        <end position="31"/>
    </location>
</feature>
<evidence type="ECO:0000256" key="3">
    <source>
        <dbReference type="ARBA" id="ARBA00022475"/>
    </source>
</evidence>
<dbReference type="InterPro" id="IPR045621">
    <property type="entry name" value="BPD_transp_1_N"/>
</dbReference>
<dbReference type="Pfam" id="PF00528">
    <property type="entry name" value="BPD_transp_1"/>
    <property type="match status" value="1"/>
</dbReference>
<dbReference type="OrthoDB" id="9803623at2"/>
<feature type="transmembrane region" description="Helical" evidence="7">
    <location>
        <begin position="202"/>
        <end position="221"/>
    </location>
</feature>
<feature type="transmembrane region" description="Helical" evidence="7">
    <location>
        <begin position="102"/>
        <end position="124"/>
    </location>
</feature>
<feature type="transmembrane region" description="Helical" evidence="7">
    <location>
        <begin position="136"/>
        <end position="163"/>
    </location>
</feature>
<dbReference type="Pfam" id="PF19300">
    <property type="entry name" value="BPD_transp_1_N"/>
    <property type="match status" value="1"/>
</dbReference>
<dbReference type="Proteomes" id="UP000246145">
    <property type="component" value="Unassembled WGS sequence"/>
</dbReference>
<proteinExistence type="inferred from homology"/>
<feature type="domain" description="ABC transmembrane type-1" evidence="8">
    <location>
        <begin position="96"/>
        <end position="325"/>
    </location>
</feature>
<keyword evidence="4 7" id="KW-0812">Transmembrane</keyword>
<dbReference type="PROSITE" id="PS50928">
    <property type="entry name" value="ABC_TM1"/>
    <property type="match status" value="1"/>
</dbReference>
<evidence type="ECO:0000313" key="9">
    <source>
        <dbReference type="EMBL" id="PVY61666.1"/>
    </source>
</evidence>
<comment type="subcellular location">
    <subcellularLocation>
        <location evidence="1 7">Cell membrane</location>
        <topology evidence="1 7">Multi-pass membrane protein</topology>
    </subcellularLocation>
</comment>
<dbReference type="PANTHER" id="PTHR43163">
    <property type="entry name" value="DIPEPTIDE TRANSPORT SYSTEM PERMEASE PROTEIN DPPB-RELATED"/>
    <property type="match status" value="1"/>
</dbReference>
<sequence>MNANVLFRRLLLAIPTLFGVALVVFVLLRLIPGDPVAMMIVGESTPEDIQQLRVQFGLDKSIPHQFLIFLQDIATGNLGTSIMLKQDVLTLVLKSVPATLELAVVAIIISLIAGFLFALAATYWRGGILESLIDSINSVALAIPEFLWALLLILAFGVMWPVLPLSGRIDPSRSFDFSTQFYLFESLATLRFSQVGELLQHLILPATALALPLLAVIARVLKSSLLEANVQDYILLARVKGFARPRVLFRHALPNALLPTITLTGVNFVFLVGGTVLVELIFAYPGIGNLLYVAAINRDLPLIQGVTIVFAFIFVIMNFAFDLLHSALNVRARH</sequence>
<protein>
    <submittedName>
        <fullName evidence="9">Peptide/nickel transport system permease protein</fullName>
    </submittedName>
</protein>
<dbReference type="GO" id="GO:0005886">
    <property type="term" value="C:plasma membrane"/>
    <property type="evidence" value="ECO:0007669"/>
    <property type="project" value="UniProtKB-SubCell"/>
</dbReference>
<evidence type="ECO:0000256" key="2">
    <source>
        <dbReference type="ARBA" id="ARBA00022448"/>
    </source>
</evidence>
<gene>
    <name evidence="9" type="ORF">C7440_2396</name>
</gene>
<keyword evidence="2 7" id="KW-0813">Transport</keyword>
<dbReference type="InterPro" id="IPR035906">
    <property type="entry name" value="MetI-like_sf"/>
</dbReference>
<evidence type="ECO:0000256" key="5">
    <source>
        <dbReference type="ARBA" id="ARBA00022989"/>
    </source>
</evidence>
<dbReference type="Gene3D" id="1.10.3720.10">
    <property type="entry name" value="MetI-like"/>
    <property type="match status" value="1"/>
</dbReference>
<dbReference type="PANTHER" id="PTHR43163:SF6">
    <property type="entry name" value="DIPEPTIDE TRANSPORT SYSTEM PERMEASE PROTEIN DPPB-RELATED"/>
    <property type="match status" value="1"/>
</dbReference>
<evidence type="ECO:0000313" key="10">
    <source>
        <dbReference type="Proteomes" id="UP000246145"/>
    </source>
</evidence>
<reference evidence="9 10" key="1">
    <citation type="submission" date="2018-04" db="EMBL/GenBank/DDBJ databases">
        <title>Genomic Encyclopedia of Type Strains, Phase IV (KMG-IV): sequencing the most valuable type-strain genomes for metagenomic binning, comparative biology and taxonomic classification.</title>
        <authorList>
            <person name="Goeker M."/>
        </authorList>
    </citation>
    <scope>NUCLEOTIDE SEQUENCE [LARGE SCALE GENOMIC DNA]</scope>
    <source>
        <strain evidence="9 10">DSM 10065</strain>
    </source>
</reference>
<feature type="transmembrane region" description="Helical" evidence="7">
    <location>
        <begin position="302"/>
        <end position="324"/>
    </location>
</feature>
<dbReference type="RefSeq" id="WP_116518688.1">
    <property type="nucleotide sequence ID" value="NZ_JACCEX010000003.1"/>
</dbReference>
<evidence type="ECO:0000256" key="4">
    <source>
        <dbReference type="ARBA" id="ARBA00022692"/>
    </source>
</evidence>
<dbReference type="EMBL" id="QEKO01000003">
    <property type="protein sequence ID" value="PVY61666.1"/>
    <property type="molecule type" value="Genomic_DNA"/>
</dbReference>
<accession>A0A2U1CKX6</accession>
<keyword evidence="3" id="KW-1003">Cell membrane</keyword>
<comment type="similarity">
    <text evidence="7">Belongs to the binding-protein-dependent transport system permease family.</text>
</comment>
<evidence type="ECO:0000256" key="6">
    <source>
        <dbReference type="ARBA" id="ARBA00023136"/>
    </source>
</evidence>
<dbReference type="InterPro" id="IPR000515">
    <property type="entry name" value="MetI-like"/>
</dbReference>
<name>A0A2U1CKX6_9BURK</name>
<dbReference type="CDD" id="cd06261">
    <property type="entry name" value="TM_PBP2"/>
    <property type="match status" value="1"/>
</dbReference>
<dbReference type="GO" id="GO:0055085">
    <property type="term" value="P:transmembrane transport"/>
    <property type="evidence" value="ECO:0007669"/>
    <property type="project" value="InterPro"/>
</dbReference>